<reference evidence="2 3" key="1">
    <citation type="submission" date="2017-07" db="EMBL/GenBank/DDBJ databases">
        <authorList>
            <person name="Talla V."/>
            <person name="Backstrom N."/>
        </authorList>
    </citation>
    <scope>NUCLEOTIDE SEQUENCE [LARGE SCALE GENOMIC DNA]</scope>
</reference>
<name>A0A5E4Q3W2_9NEOP</name>
<dbReference type="EMBL" id="FZQP02001304">
    <property type="protein sequence ID" value="VVC92398.1"/>
    <property type="molecule type" value="Genomic_DNA"/>
</dbReference>
<feature type="compositionally biased region" description="Polar residues" evidence="1">
    <location>
        <begin position="7"/>
        <end position="16"/>
    </location>
</feature>
<protein>
    <submittedName>
        <fullName evidence="2">Uncharacterized protein</fullName>
    </submittedName>
</protein>
<feature type="non-terminal residue" evidence="2">
    <location>
        <position position="149"/>
    </location>
</feature>
<evidence type="ECO:0000256" key="1">
    <source>
        <dbReference type="SAM" id="MobiDB-lite"/>
    </source>
</evidence>
<dbReference type="AlphaFoldDB" id="A0A5E4Q3W2"/>
<accession>A0A5E4Q3W2</accession>
<sequence length="149" mass="15867">MFLNEAQAVSCSTGLQLSPRPRTCLGMTSPVRNHVPPSPPAEPPRGKLDKSHSTPAYELDTNSTLAPLTDHPIPESPTTPPVHKSNSKIKKSDEVELASNREVLSEVEGEAGGVETTSKLADIRHIDDDDVPETVNLVLAADAAPDCGR</sequence>
<keyword evidence="3" id="KW-1185">Reference proteome</keyword>
<proteinExistence type="predicted"/>
<feature type="region of interest" description="Disordered" evidence="1">
    <location>
        <begin position="1"/>
        <end position="93"/>
    </location>
</feature>
<gene>
    <name evidence="2" type="ORF">LSINAPIS_LOCUS4862</name>
</gene>
<evidence type="ECO:0000313" key="3">
    <source>
        <dbReference type="Proteomes" id="UP000324832"/>
    </source>
</evidence>
<organism evidence="2 3">
    <name type="scientific">Leptidea sinapis</name>
    <dbReference type="NCBI Taxonomy" id="189913"/>
    <lineage>
        <taxon>Eukaryota</taxon>
        <taxon>Metazoa</taxon>
        <taxon>Ecdysozoa</taxon>
        <taxon>Arthropoda</taxon>
        <taxon>Hexapoda</taxon>
        <taxon>Insecta</taxon>
        <taxon>Pterygota</taxon>
        <taxon>Neoptera</taxon>
        <taxon>Endopterygota</taxon>
        <taxon>Lepidoptera</taxon>
        <taxon>Glossata</taxon>
        <taxon>Ditrysia</taxon>
        <taxon>Papilionoidea</taxon>
        <taxon>Pieridae</taxon>
        <taxon>Dismorphiinae</taxon>
        <taxon>Leptidea</taxon>
    </lineage>
</organism>
<dbReference type="Proteomes" id="UP000324832">
    <property type="component" value="Unassembled WGS sequence"/>
</dbReference>
<evidence type="ECO:0000313" key="2">
    <source>
        <dbReference type="EMBL" id="VVC92398.1"/>
    </source>
</evidence>